<accession>A0A4R0MT99</accession>
<evidence type="ECO:0000259" key="2">
    <source>
        <dbReference type="Pfam" id="PF21231"/>
    </source>
</evidence>
<gene>
    <name evidence="3" type="ORF">EZ428_12085</name>
</gene>
<dbReference type="InterPro" id="IPR048482">
    <property type="entry name" value="GH141_ins"/>
</dbReference>
<dbReference type="Pfam" id="PF05336">
    <property type="entry name" value="rhaM"/>
    <property type="match status" value="1"/>
</dbReference>
<dbReference type="Pfam" id="PF21231">
    <property type="entry name" value="GH141_M"/>
    <property type="match status" value="1"/>
</dbReference>
<dbReference type="InterPro" id="IPR011008">
    <property type="entry name" value="Dimeric_a/b-barrel"/>
</dbReference>
<dbReference type="Gene3D" id="2.160.20.10">
    <property type="entry name" value="Single-stranded right-handed beta-helix, Pectin lyase-like"/>
    <property type="match status" value="2"/>
</dbReference>
<organism evidence="3 4">
    <name type="scientific">Pedobacter frigiditerrae</name>
    <dbReference type="NCBI Taxonomy" id="2530452"/>
    <lineage>
        <taxon>Bacteria</taxon>
        <taxon>Pseudomonadati</taxon>
        <taxon>Bacteroidota</taxon>
        <taxon>Sphingobacteriia</taxon>
        <taxon>Sphingobacteriales</taxon>
        <taxon>Sphingobacteriaceae</taxon>
        <taxon>Pedobacter</taxon>
    </lineage>
</organism>
<reference evidence="3 4" key="1">
    <citation type="submission" date="2019-02" db="EMBL/GenBank/DDBJ databases">
        <title>Pedobacter sp. RP-1-13 sp. nov., isolated from Arctic soil.</title>
        <authorList>
            <person name="Dahal R.H."/>
        </authorList>
    </citation>
    <scope>NUCLEOTIDE SEQUENCE [LARGE SCALE GENOMIC DNA]</scope>
    <source>
        <strain evidence="3 4">RP-1-13</strain>
    </source>
</reference>
<protein>
    <submittedName>
        <fullName evidence="3">L-rhamnose mutarotase</fullName>
        <ecNumber evidence="3">5.1.3.32</ecNumber>
    </submittedName>
</protein>
<keyword evidence="4" id="KW-1185">Reference proteome</keyword>
<dbReference type="InterPro" id="IPR008000">
    <property type="entry name" value="Rham/fucose_mutarotase"/>
</dbReference>
<name>A0A4R0MT99_9SPHI</name>
<dbReference type="RefSeq" id="WP_131553428.1">
    <property type="nucleotide sequence ID" value="NZ_SJSK01000003.1"/>
</dbReference>
<proteinExistence type="predicted"/>
<comment type="caution">
    <text evidence="3">The sequence shown here is derived from an EMBL/GenBank/DDBJ whole genome shotgun (WGS) entry which is preliminary data.</text>
</comment>
<dbReference type="OrthoDB" id="9808066at2"/>
<dbReference type="Proteomes" id="UP000292884">
    <property type="component" value="Unassembled WGS sequence"/>
</dbReference>
<dbReference type="SUPFAM" id="SSF54909">
    <property type="entry name" value="Dimeric alpha+beta barrel"/>
    <property type="match status" value="1"/>
</dbReference>
<dbReference type="InterPro" id="IPR006626">
    <property type="entry name" value="PbH1"/>
</dbReference>
<dbReference type="EC" id="5.1.3.32" evidence="3"/>
<dbReference type="SUPFAM" id="SSF51126">
    <property type="entry name" value="Pectin lyase-like"/>
    <property type="match status" value="1"/>
</dbReference>
<keyword evidence="3" id="KW-0413">Isomerase</keyword>
<evidence type="ECO:0000256" key="1">
    <source>
        <dbReference type="SAM" id="SignalP"/>
    </source>
</evidence>
<feature type="chain" id="PRO_5020335497" evidence="1">
    <location>
        <begin position="23"/>
        <end position="837"/>
    </location>
</feature>
<feature type="domain" description="GH141-like insertion" evidence="2">
    <location>
        <begin position="134"/>
        <end position="284"/>
    </location>
</feature>
<feature type="signal peptide" evidence="1">
    <location>
        <begin position="1"/>
        <end position="22"/>
    </location>
</feature>
<dbReference type="InterPro" id="IPR011050">
    <property type="entry name" value="Pectin_lyase_fold/virulence"/>
</dbReference>
<dbReference type="Gene3D" id="3.30.70.100">
    <property type="match status" value="1"/>
</dbReference>
<dbReference type="AlphaFoldDB" id="A0A4R0MT99"/>
<dbReference type="SMART" id="SM00710">
    <property type="entry name" value="PbH1"/>
    <property type="match status" value="4"/>
</dbReference>
<dbReference type="PANTHER" id="PTHR36453:SF1">
    <property type="entry name" value="RIGHT HANDED BETA HELIX DOMAIN-CONTAINING PROTEIN"/>
    <property type="match status" value="1"/>
</dbReference>
<dbReference type="InterPro" id="IPR012334">
    <property type="entry name" value="Pectin_lyas_fold"/>
</dbReference>
<dbReference type="GO" id="GO:0062192">
    <property type="term" value="F:L-rhamnose mutarotase activity"/>
    <property type="evidence" value="ECO:0007669"/>
    <property type="project" value="UniProtKB-EC"/>
</dbReference>
<dbReference type="PANTHER" id="PTHR36453">
    <property type="entry name" value="SECRETED PROTEIN-RELATED"/>
    <property type="match status" value="1"/>
</dbReference>
<evidence type="ECO:0000313" key="4">
    <source>
        <dbReference type="Proteomes" id="UP000292884"/>
    </source>
</evidence>
<keyword evidence="1" id="KW-0732">Signal</keyword>
<dbReference type="EMBL" id="SJSK01000003">
    <property type="protein sequence ID" value="TCC90023.1"/>
    <property type="molecule type" value="Genomic_DNA"/>
</dbReference>
<evidence type="ECO:0000313" key="3">
    <source>
        <dbReference type="EMBL" id="TCC90023.1"/>
    </source>
</evidence>
<sequence length="837" mass="95073">MRKKLIFCCLLGLMFMGFTSSAADIYVSLKGSDANIGSKEKPLATLHSALRKARELRRLNDATVKGGIRIIIENGVYKLDETIILKPEDSGTKDSPTQIISAQNAKVIFSGGLSIKGWKKVSTPIAGLLKEAMGNIWVAEAPSPAGRTLEFRQLWVNGNKSTRARDRNGEVMNRILSWDFKNQTCRIPIPKNFNPKNIEGMEMVIHQWWAIANLRVKSAKVIGNAVELSFMQPESRIQSEHPWPSPWISKDGNSAFYLTNSIQFLDEPGEWFEDLRNHKIYYWATKNEQMQTVNVVVPHLETLLKIEGTVDHPVANVSFKGISFEHSTWLRPSKQGHVPLQTGMFMLDAYKLQIAGTPDKKELENQAWVGRPPAAVEVSYAINTSFDSCKFEHLASTGLDYKKGTQDNLIRGNLFKDIGGSGILIGTFSDEAMEAHLPYNPKDQREISTNDRIENNLITNVTNEDWGTVGLGAGYVKGIKILNNEINEVSYSAISVGWGWTPTINAMKNNVISGNKIHHYGKRMYDVAGIYTLSAQPESFITKNYIDSIYKAPYAHIPSHWFYIYTDEGTAYYTIRDNWTPAQKYLQNANGPENIWQNNGDLVADSIKLNAGLQKKYKYLLKDKFANKSSQPINLANQQVILELIFKSGTKPTEVLLNSFLKANQIPASSIYQWGNRVVIYFATQIPKELRNKFQKQFSNAEVKLYDNTFYDFTRQRNCLLEPAKERDHIILSANLVKDEKMQKEYLDEHATQFDKWPELSKGFCNADFQQLVIYRNGRQLMLVISIPKGANLDELNPKTTLNNPRVDEWNALMKKYQEGIEGTKKDEVWVFFKKIN</sequence>